<dbReference type="PANTHER" id="PTHR11918">
    <property type="entry name" value="RADICAL SAM PROTEINS"/>
    <property type="match status" value="1"/>
</dbReference>
<evidence type="ECO:0000256" key="7">
    <source>
        <dbReference type="ARBA" id="ARBA00022723"/>
    </source>
</evidence>
<keyword evidence="8 11" id="KW-0408">Iron</keyword>
<dbReference type="PROSITE" id="PS51918">
    <property type="entry name" value="RADICAL_SAM"/>
    <property type="match status" value="1"/>
</dbReference>
<evidence type="ECO:0000256" key="6">
    <source>
        <dbReference type="ARBA" id="ARBA00022694"/>
    </source>
</evidence>
<evidence type="ECO:0000259" key="14">
    <source>
        <dbReference type="PROSITE" id="PS51918"/>
    </source>
</evidence>
<dbReference type="InterPro" id="IPR013848">
    <property type="entry name" value="Methylthiotransferase_N"/>
</dbReference>
<dbReference type="SFLD" id="SFLDG01082">
    <property type="entry name" value="B12-binding_domain_containing"/>
    <property type="match status" value="1"/>
</dbReference>
<dbReference type="CDD" id="cd01335">
    <property type="entry name" value="Radical_SAM"/>
    <property type="match status" value="1"/>
</dbReference>
<keyword evidence="6 11" id="KW-0819">tRNA processing</keyword>
<dbReference type="Pfam" id="PF04055">
    <property type="entry name" value="Radical_SAM"/>
    <property type="match status" value="1"/>
</dbReference>
<dbReference type="GO" id="GO:0051539">
    <property type="term" value="F:4 iron, 4 sulfur cluster binding"/>
    <property type="evidence" value="ECO:0007669"/>
    <property type="project" value="UniProtKB-UniRule"/>
</dbReference>
<feature type="domain" description="Radical SAM core" evidence="14">
    <location>
        <begin position="142"/>
        <end position="374"/>
    </location>
</feature>
<evidence type="ECO:0000256" key="5">
    <source>
        <dbReference type="ARBA" id="ARBA00022691"/>
    </source>
</evidence>
<keyword evidence="7 11" id="KW-0479">Metal-binding</keyword>
<dbReference type="InterPro" id="IPR023404">
    <property type="entry name" value="rSAM_horseshoe"/>
</dbReference>
<dbReference type="Gene3D" id="3.80.30.20">
    <property type="entry name" value="tm_1862 like domain"/>
    <property type="match status" value="1"/>
</dbReference>
<dbReference type="InterPro" id="IPR058240">
    <property type="entry name" value="rSAM_sf"/>
</dbReference>
<dbReference type="SMART" id="SM00729">
    <property type="entry name" value="Elp3"/>
    <property type="match status" value="1"/>
</dbReference>
<evidence type="ECO:0000256" key="3">
    <source>
        <dbReference type="ARBA" id="ARBA00022485"/>
    </source>
</evidence>
<dbReference type="NCBIfam" id="TIGR01578">
    <property type="entry name" value="MiaB-like-B"/>
    <property type="match status" value="1"/>
</dbReference>
<evidence type="ECO:0000256" key="9">
    <source>
        <dbReference type="ARBA" id="ARBA00023014"/>
    </source>
</evidence>
<evidence type="ECO:0000256" key="2">
    <source>
        <dbReference type="ARBA" id="ARBA00008616"/>
    </source>
</evidence>
<dbReference type="FunFam" id="3.80.30.20:FF:000002">
    <property type="entry name" value="threonylcarbamoyladenosine tRNA methylthiotransferase isoform X2"/>
    <property type="match status" value="1"/>
</dbReference>
<accession>A0A0E3KS32</accession>
<dbReference type="GO" id="GO:0046872">
    <property type="term" value="F:metal ion binding"/>
    <property type="evidence" value="ECO:0007669"/>
    <property type="project" value="UniProtKB-UniRule"/>
</dbReference>
<dbReference type="InterPro" id="IPR038135">
    <property type="entry name" value="Methylthiotransferase_N_sf"/>
</dbReference>
<dbReference type="PATRIC" id="fig|1434121.4.peg.2665"/>
<evidence type="ECO:0000256" key="8">
    <source>
        <dbReference type="ARBA" id="ARBA00023004"/>
    </source>
</evidence>
<dbReference type="SUPFAM" id="SSF102114">
    <property type="entry name" value="Radical SAM enzymes"/>
    <property type="match status" value="1"/>
</dbReference>
<reference evidence="15 16" key="1">
    <citation type="submission" date="2014-07" db="EMBL/GenBank/DDBJ databases">
        <title>Methanogenic archaea and the global carbon cycle.</title>
        <authorList>
            <person name="Henriksen J.R."/>
            <person name="Luke J."/>
            <person name="Reinhart S."/>
            <person name="Benedict M.N."/>
            <person name="Youngblut N.D."/>
            <person name="Metcalf M.E."/>
            <person name="Whitaker R.J."/>
            <person name="Metcalf W.W."/>
        </authorList>
    </citation>
    <scope>NUCLEOTIDE SEQUENCE [LARGE SCALE GENOMIC DNA]</scope>
    <source>
        <strain evidence="15 16">CHTI-55</strain>
    </source>
</reference>
<dbReference type="InterPro" id="IPR005839">
    <property type="entry name" value="Methylthiotransferase"/>
</dbReference>
<evidence type="ECO:0000313" key="15">
    <source>
        <dbReference type="EMBL" id="AKB16513.1"/>
    </source>
</evidence>
<dbReference type="InterPro" id="IPR002792">
    <property type="entry name" value="TRAM_dom"/>
</dbReference>
<proteinExistence type="inferred from homology"/>
<sequence>MKVYLESFGCSASQASAEIMKASIERLGHELLSPGTADQAEVYICNSCTVKYTTEQKILYKLRRMGERGVQVIVSGCMPEVQLEDILHANPEAHILGVNAISRLGELLSSLEQRKKEGLSGGTRLELRTSEPLGFLNVPRERYNPNIHICQISQGCNFACSYCIVKHARGKLHSFPPDEIVEDIRAAVADGCKEIWLTSQDDSQYGMDTGVRLPELLRMISEIPGDFKVRIGMMNPFTVFPILDDLVDAFESDKVFKLLHLPIQSASHSVLKRMNRSYKMDTVDTIIKKFRNRFEDLSLFTDIIVGFCDETDEDFRETVEWIQKYRPEKVNISRYSPRPHTKAFSFRNLDSRISVKRSHDLHKICEQIKLESKQAMVGWKGRVFVSKYTQTGDVLTRTDSYRPVVIRGSNLKPGQYVDVEIVAAKPGYFLGKLVDN</sequence>
<dbReference type="AlphaFoldDB" id="A0A0E3KS32"/>
<keyword evidence="3 11" id="KW-0004">4Fe-4S</keyword>
<feature type="domain" description="MTTase N-terminal" evidence="13">
    <location>
        <begin position="1"/>
        <end position="113"/>
    </location>
</feature>
<organism evidence="15 16">
    <name type="scientific">Methanosarcina thermophila CHTI-55</name>
    <dbReference type="NCBI Taxonomy" id="1434121"/>
    <lineage>
        <taxon>Archaea</taxon>
        <taxon>Methanobacteriati</taxon>
        <taxon>Methanobacteriota</taxon>
        <taxon>Stenosarchaea group</taxon>
        <taxon>Methanomicrobia</taxon>
        <taxon>Methanosarcinales</taxon>
        <taxon>Methanosarcinaceae</taxon>
        <taxon>Methanosarcina</taxon>
    </lineage>
</organism>
<comment type="similarity">
    <text evidence="2 11">Belongs to the methylthiotransferase family. CDKAL1 subfamily.</text>
</comment>
<dbReference type="InterPro" id="IPR006466">
    <property type="entry name" value="MiaB-like_arc_euk"/>
</dbReference>
<evidence type="ECO:0000256" key="1">
    <source>
        <dbReference type="ARBA" id="ARBA00002399"/>
    </source>
</evidence>
<comment type="cofactor">
    <cofactor evidence="11">
        <name>[4Fe-4S] cluster</name>
        <dbReference type="ChEBI" id="CHEBI:49883"/>
    </cofactor>
    <text evidence="11">Binds 1 or 2 [4Fe-4S] cluster. One cluster is coordinated with 3 cysteines and an exchangeable S-adenosyl-L-methionine.</text>
</comment>
<dbReference type="HOGENOM" id="CLU_018697_4_2_2"/>
<evidence type="ECO:0000256" key="4">
    <source>
        <dbReference type="ARBA" id="ARBA00022679"/>
    </source>
</evidence>
<keyword evidence="9 11" id="KW-0411">Iron-sulfur</keyword>
<dbReference type="GeneID" id="41603569"/>
<dbReference type="InterPro" id="IPR006638">
    <property type="entry name" value="Elp3/MiaA/NifB-like_rSAM"/>
</dbReference>
<evidence type="ECO:0000259" key="12">
    <source>
        <dbReference type="PROSITE" id="PS50926"/>
    </source>
</evidence>
<evidence type="ECO:0000256" key="11">
    <source>
        <dbReference type="RuleBase" id="RU368081"/>
    </source>
</evidence>
<dbReference type="RefSeq" id="WP_048166972.1">
    <property type="nucleotide sequence ID" value="NZ_CP009502.1"/>
</dbReference>
<dbReference type="NCBIfam" id="TIGR00089">
    <property type="entry name" value="MiaB/RimO family radical SAM methylthiotransferase"/>
    <property type="match status" value="1"/>
</dbReference>
<dbReference type="Pfam" id="PF01938">
    <property type="entry name" value="TRAM"/>
    <property type="match status" value="1"/>
</dbReference>
<dbReference type="PANTHER" id="PTHR11918:SF45">
    <property type="entry name" value="THREONYLCARBAMOYLADENOSINE TRNA METHYLTHIOTRANSFERASE"/>
    <property type="match status" value="1"/>
</dbReference>
<gene>
    <name evidence="15" type="ORF">MSTHC_2195</name>
</gene>
<dbReference type="InterPro" id="IPR007197">
    <property type="entry name" value="rSAM"/>
</dbReference>
<evidence type="ECO:0000313" key="16">
    <source>
        <dbReference type="Proteomes" id="UP000056925"/>
    </source>
</evidence>
<dbReference type="PROSITE" id="PS51449">
    <property type="entry name" value="MTTASE_N"/>
    <property type="match status" value="1"/>
</dbReference>
<dbReference type="EMBL" id="CP009502">
    <property type="protein sequence ID" value="AKB16513.1"/>
    <property type="molecule type" value="Genomic_DNA"/>
</dbReference>
<feature type="domain" description="TRAM" evidence="12">
    <location>
        <begin position="374"/>
        <end position="435"/>
    </location>
</feature>
<comment type="function">
    <text evidence="1 11">Catalyzes the methylthiolation of N6-threonylcarbamoyladenosine (t(6)A), leading to the formation of 2-methylthio-N6-threonylcarbamoyladenosine (ms(2)t(6)A) at position 37 in tRNAs that read codons beginning with adenine.</text>
</comment>
<dbReference type="Pfam" id="PF00919">
    <property type="entry name" value="UPF0004"/>
    <property type="match status" value="1"/>
</dbReference>
<evidence type="ECO:0000259" key="13">
    <source>
        <dbReference type="PROSITE" id="PS51449"/>
    </source>
</evidence>
<dbReference type="SFLD" id="SFLDS00029">
    <property type="entry name" value="Radical_SAM"/>
    <property type="match status" value="1"/>
</dbReference>
<keyword evidence="4 11" id="KW-0808">Transferase</keyword>
<comment type="catalytic activity">
    <reaction evidence="10 11">
        <text>N(6)-L-threonylcarbamoyladenosine(37) in tRNA + (sulfur carrier)-SH + AH2 + 2 S-adenosyl-L-methionine = 2-methylsulfanyl-N(6)-L-threonylcarbamoyladenosine(37) in tRNA + (sulfur carrier)-H + 5'-deoxyadenosine + L-methionine + A + S-adenosyl-L-homocysteine + 2 H(+)</text>
        <dbReference type="Rhea" id="RHEA:37075"/>
        <dbReference type="Rhea" id="RHEA-COMP:10163"/>
        <dbReference type="Rhea" id="RHEA-COMP:11092"/>
        <dbReference type="Rhea" id="RHEA-COMP:14737"/>
        <dbReference type="Rhea" id="RHEA-COMP:14739"/>
        <dbReference type="ChEBI" id="CHEBI:13193"/>
        <dbReference type="ChEBI" id="CHEBI:15378"/>
        <dbReference type="ChEBI" id="CHEBI:17319"/>
        <dbReference type="ChEBI" id="CHEBI:17499"/>
        <dbReference type="ChEBI" id="CHEBI:29917"/>
        <dbReference type="ChEBI" id="CHEBI:57844"/>
        <dbReference type="ChEBI" id="CHEBI:57856"/>
        <dbReference type="ChEBI" id="CHEBI:59789"/>
        <dbReference type="ChEBI" id="CHEBI:64428"/>
        <dbReference type="ChEBI" id="CHEBI:74418"/>
        <dbReference type="ChEBI" id="CHEBI:74420"/>
        <dbReference type="EC" id="2.8.4.5"/>
    </reaction>
</comment>
<dbReference type="Gene3D" id="3.40.50.12160">
    <property type="entry name" value="Methylthiotransferase, N-terminal domain"/>
    <property type="match status" value="1"/>
</dbReference>
<keyword evidence="5 11" id="KW-0949">S-adenosyl-L-methionine</keyword>
<protein>
    <recommendedName>
        <fullName evidence="11">tRNA-t(6)A37 methylthiotransferase</fullName>
        <ecNumber evidence="11">2.8.4.5</ecNumber>
    </recommendedName>
</protein>
<dbReference type="EC" id="2.8.4.5" evidence="11"/>
<dbReference type="Proteomes" id="UP000056925">
    <property type="component" value="Chromosome"/>
</dbReference>
<dbReference type="GO" id="GO:0035598">
    <property type="term" value="F:tRNA (N(6)-L-threonylcarbamoyladenosine(37)-C(2))-methylthiotransferase activity"/>
    <property type="evidence" value="ECO:0007669"/>
    <property type="project" value="UniProtKB-UniRule"/>
</dbReference>
<name>A0A0E3KS32_METTE</name>
<dbReference type="KEGG" id="mthe:MSTHC_2195"/>
<evidence type="ECO:0000256" key="10">
    <source>
        <dbReference type="ARBA" id="ARBA00051661"/>
    </source>
</evidence>
<dbReference type="PROSITE" id="PS50926">
    <property type="entry name" value="TRAM"/>
    <property type="match status" value="1"/>
</dbReference>